<dbReference type="InterPro" id="IPR019172">
    <property type="entry name" value="Osteopetrosis-assoc_TM_1"/>
</dbReference>
<dbReference type="PANTHER" id="PTHR15644:SF2">
    <property type="entry name" value="OSTEOPETROSIS-ASSOCIATED TRANSMEMBRANE PROTEIN 1"/>
    <property type="match status" value="1"/>
</dbReference>
<dbReference type="OrthoDB" id="8021850at2759"/>
<name>A0A8J2KVI3_9HEXA</name>
<organism evidence="3 4">
    <name type="scientific">Allacma fusca</name>
    <dbReference type="NCBI Taxonomy" id="39272"/>
    <lineage>
        <taxon>Eukaryota</taxon>
        <taxon>Metazoa</taxon>
        <taxon>Ecdysozoa</taxon>
        <taxon>Arthropoda</taxon>
        <taxon>Hexapoda</taxon>
        <taxon>Collembola</taxon>
        <taxon>Symphypleona</taxon>
        <taxon>Sminthuridae</taxon>
        <taxon>Allacma</taxon>
    </lineage>
</organism>
<feature type="transmembrane region" description="Helical" evidence="1">
    <location>
        <begin position="232"/>
        <end position="258"/>
    </location>
</feature>
<accession>A0A8J2KVI3</accession>
<dbReference type="EMBL" id="CAJVCH010525755">
    <property type="protein sequence ID" value="CAG7822226.1"/>
    <property type="molecule type" value="Genomic_DNA"/>
</dbReference>
<sequence>MRPQKYSVSSCFIFLVIIDFHKFLPTAEASIEQEIHLDSFDITTPSPICQDAASLFGSAVSDFSSCSVRNARPINLCQGCVLEFLTVLKTYEDISDTYSADNISCILYFTNLDQLEVLKLNLEFVKYLWNRGHCDNCFARDGNGTITGAILSDISRYNQCYQLTSGCLSRHSQSNTTCTECRMGYNELNVLYSHLEEKYGQKLCFDVVDTMNRTRENWSYNFNCYPIRKSEFWVYFLMICMGIIPISFYLLALLLSNVQEATVVQLRRMGDTIDRSNGAHHIVSPLNQQSGEPSVELIE</sequence>
<keyword evidence="4" id="KW-1185">Reference proteome</keyword>
<keyword evidence="1" id="KW-0812">Transmembrane</keyword>
<evidence type="ECO:0000256" key="2">
    <source>
        <dbReference type="SAM" id="SignalP"/>
    </source>
</evidence>
<dbReference type="PANTHER" id="PTHR15644">
    <property type="entry name" value="OSTEOPETROSIS ASSOCIATED TRANSMEMBRANE PROTEIN 1"/>
    <property type="match status" value="1"/>
</dbReference>
<feature type="chain" id="PRO_5035188223" description="Osteopetrosis-associated transmembrane protein 1" evidence="2">
    <location>
        <begin position="30"/>
        <end position="299"/>
    </location>
</feature>
<dbReference type="GO" id="GO:0005829">
    <property type="term" value="C:cytosol"/>
    <property type="evidence" value="ECO:0007669"/>
    <property type="project" value="TreeGrafter"/>
</dbReference>
<dbReference type="Pfam" id="PF09777">
    <property type="entry name" value="OSTMP1"/>
    <property type="match status" value="1"/>
</dbReference>
<dbReference type="AlphaFoldDB" id="A0A8J2KVI3"/>
<evidence type="ECO:0000256" key="1">
    <source>
        <dbReference type="SAM" id="Phobius"/>
    </source>
</evidence>
<proteinExistence type="predicted"/>
<dbReference type="Proteomes" id="UP000708208">
    <property type="component" value="Unassembled WGS sequence"/>
</dbReference>
<protein>
    <recommendedName>
        <fullName evidence="5">Osteopetrosis-associated transmembrane protein 1</fullName>
    </recommendedName>
</protein>
<feature type="signal peptide" evidence="2">
    <location>
        <begin position="1"/>
        <end position="29"/>
    </location>
</feature>
<evidence type="ECO:0008006" key="5">
    <source>
        <dbReference type="Google" id="ProtNLM"/>
    </source>
</evidence>
<gene>
    <name evidence="3" type="ORF">AFUS01_LOCUS32509</name>
</gene>
<reference evidence="3" key="1">
    <citation type="submission" date="2021-06" db="EMBL/GenBank/DDBJ databases">
        <authorList>
            <person name="Hodson N. C."/>
            <person name="Mongue J. A."/>
            <person name="Jaron S. K."/>
        </authorList>
    </citation>
    <scope>NUCLEOTIDE SEQUENCE</scope>
</reference>
<keyword evidence="1" id="KW-1133">Transmembrane helix</keyword>
<keyword evidence="2" id="KW-0732">Signal</keyword>
<comment type="caution">
    <text evidence="3">The sequence shown here is derived from an EMBL/GenBank/DDBJ whole genome shotgun (WGS) entry which is preliminary data.</text>
</comment>
<evidence type="ECO:0000313" key="3">
    <source>
        <dbReference type="EMBL" id="CAG7822226.1"/>
    </source>
</evidence>
<evidence type="ECO:0000313" key="4">
    <source>
        <dbReference type="Proteomes" id="UP000708208"/>
    </source>
</evidence>
<keyword evidence="1" id="KW-0472">Membrane</keyword>